<dbReference type="RefSeq" id="WP_248683300.1">
    <property type="nucleotide sequence ID" value="NZ_JALPRY010000012.1"/>
</dbReference>
<accession>A0ABT0IS88</accession>
<gene>
    <name evidence="1" type="ORF">M0654_12145</name>
</gene>
<evidence type="ECO:0000313" key="1">
    <source>
        <dbReference type="EMBL" id="MCK8780736.1"/>
    </source>
</evidence>
<keyword evidence="2" id="KW-1185">Reference proteome</keyword>
<name>A0ABT0IS88_9HYPH</name>
<dbReference type="Proteomes" id="UP001202827">
    <property type="component" value="Unassembled WGS sequence"/>
</dbReference>
<comment type="caution">
    <text evidence="1">The sequence shown here is derived from an EMBL/GenBank/DDBJ whole genome shotgun (WGS) entry which is preliminary data.</text>
</comment>
<organism evidence="1 2">
    <name type="scientific">Neorhizobium turbinariae</name>
    <dbReference type="NCBI Taxonomy" id="2937795"/>
    <lineage>
        <taxon>Bacteria</taxon>
        <taxon>Pseudomonadati</taxon>
        <taxon>Pseudomonadota</taxon>
        <taxon>Alphaproteobacteria</taxon>
        <taxon>Hyphomicrobiales</taxon>
        <taxon>Rhizobiaceae</taxon>
        <taxon>Rhizobium/Agrobacterium group</taxon>
        <taxon>Neorhizobium</taxon>
    </lineage>
</organism>
<proteinExistence type="predicted"/>
<dbReference type="EMBL" id="JALPRY010000012">
    <property type="protein sequence ID" value="MCK8780736.1"/>
    <property type="molecule type" value="Genomic_DNA"/>
</dbReference>
<sequence>MYVVSVLDNGDQRTFVSENLKVVDRIVYATICGSSKQFLLADVVDIVPVEAARARMPSARNMTSQVQ</sequence>
<protein>
    <submittedName>
        <fullName evidence="1">Uncharacterized protein</fullName>
    </submittedName>
</protein>
<evidence type="ECO:0000313" key="2">
    <source>
        <dbReference type="Proteomes" id="UP001202827"/>
    </source>
</evidence>
<reference evidence="1 2" key="1">
    <citation type="submission" date="2022-04" db="EMBL/GenBank/DDBJ databases">
        <title>Rhizobium coralii sp. nov., isolated from coral Turbinaria peltata.</title>
        <authorList>
            <person name="Sun H."/>
        </authorList>
    </citation>
    <scope>NUCLEOTIDE SEQUENCE [LARGE SCALE GENOMIC DNA]</scope>
    <source>
        <strain evidence="1 2">NTR19</strain>
    </source>
</reference>